<keyword evidence="3" id="KW-1185">Reference proteome</keyword>
<feature type="signal peptide" evidence="1">
    <location>
        <begin position="1"/>
        <end position="23"/>
    </location>
</feature>
<dbReference type="SUPFAM" id="SSF53850">
    <property type="entry name" value="Periplasmic binding protein-like II"/>
    <property type="match status" value="1"/>
</dbReference>
<comment type="caution">
    <text evidence="2">The sequence shown here is derived from an EMBL/GenBank/DDBJ whole genome shotgun (WGS) entry which is preliminary data.</text>
</comment>
<name>A0A7W8BY59_9BACT</name>
<evidence type="ECO:0000256" key="1">
    <source>
        <dbReference type="SAM" id="SignalP"/>
    </source>
</evidence>
<keyword evidence="1" id="KW-0732">Signal</keyword>
<reference evidence="2 3" key="1">
    <citation type="submission" date="2020-08" db="EMBL/GenBank/DDBJ databases">
        <title>Genomic Encyclopedia of Type Strains, Phase IV (KMG-IV): sequencing the most valuable type-strain genomes for metagenomic binning, comparative biology and taxonomic classification.</title>
        <authorList>
            <person name="Goeker M."/>
        </authorList>
    </citation>
    <scope>NUCLEOTIDE SEQUENCE [LARGE SCALE GENOMIC DNA]</scope>
    <source>
        <strain evidence="2 3">DSM 11275</strain>
    </source>
</reference>
<dbReference type="Proteomes" id="UP000539075">
    <property type="component" value="Unassembled WGS sequence"/>
</dbReference>
<dbReference type="EMBL" id="JACHGO010000001">
    <property type="protein sequence ID" value="MBB5142106.1"/>
    <property type="molecule type" value="Genomic_DNA"/>
</dbReference>
<dbReference type="RefSeq" id="WP_183717327.1">
    <property type="nucleotide sequence ID" value="NZ_JACHGO010000001.1"/>
</dbReference>
<evidence type="ECO:0000313" key="3">
    <source>
        <dbReference type="Proteomes" id="UP000539075"/>
    </source>
</evidence>
<sequence length="379" mass="39944">MKTLTLLAACAIFVAGWAILALAYATVPAGQTNPANPTKLAVPANQAVSAKLVGPANQAGSAYVADLSEKTGPRLKGHLRLAAPLVPQALPLLRAGESALFQQAGVDTSFSLWRSPEQLRALVANGQVDAVVAALPTAAVLARRGVSCVVLAAYAAPLWLVGPSDLVRQGEHPLDTFRRLLDREILLPFGPGNMPELALRVLAAQGGQDCPLRHCGSALEAVNLLRLGRGGAALLPEPSVSLATTEGGIVRLLDLREVWAATFPDHTDMPTACFMAVGPTAHDPALRTLLRQGFVEGMRDMEKNPQASLVAAKKYSPELSAVLERTSNDGQLFLSSSVLAGERGRKAALFMLQRLMGLNPASVGGNLPANDFWDMGHEE</sequence>
<evidence type="ECO:0000313" key="2">
    <source>
        <dbReference type="EMBL" id="MBB5142106.1"/>
    </source>
</evidence>
<dbReference type="Gene3D" id="3.40.190.10">
    <property type="entry name" value="Periplasmic binding protein-like II"/>
    <property type="match status" value="2"/>
</dbReference>
<protein>
    <submittedName>
        <fullName evidence="2">NitT/TauT family transport system substrate-binding protein</fullName>
    </submittedName>
</protein>
<feature type="chain" id="PRO_5031211181" evidence="1">
    <location>
        <begin position="24"/>
        <end position="379"/>
    </location>
</feature>
<proteinExistence type="predicted"/>
<dbReference type="AlphaFoldDB" id="A0A7W8BY59"/>
<gene>
    <name evidence="2" type="ORF">HNQ38_000169</name>
</gene>
<accession>A0A7W8BY59</accession>
<organism evidence="2 3">
    <name type="scientific">Desulfovibrio intestinalis</name>
    <dbReference type="NCBI Taxonomy" id="58621"/>
    <lineage>
        <taxon>Bacteria</taxon>
        <taxon>Pseudomonadati</taxon>
        <taxon>Thermodesulfobacteriota</taxon>
        <taxon>Desulfovibrionia</taxon>
        <taxon>Desulfovibrionales</taxon>
        <taxon>Desulfovibrionaceae</taxon>
        <taxon>Desulfovibrio</taxon>
    </lineage>
</organism>